<dbReference type="GO" id="GO:0046933">
    <property type="term" value="F:proton-transporting ATP synthase activity, rotational mechanism"/>
    <property type="evidence" value="ECO:0007669"/>
    <property type="project" value="UniProtKB-UniRule"/>
</dbReference>
<evidence type="ECO:0000256" key="4">
    <source>
        <dbReference type="ARBA" id="ARBA00023065"/>
    </source>
</evidence>
<evidence type="ECO:0000256" key="2">
    <source>
        <dbReference type="ARBA" id="ARBA00022448"/>
    </source>
</evidence>
<dbReference type="HAMAP" id="MF_01416">
    <property type="entry name" value="ATP_synth_delta_bact"/>
    <property type="match status" value="1"/>
</dbReference>
<evidence type="ECO:0000256" key="1">
    <source>
        <dbReference type="ARBA" id="ARBA00004370"/>
    </source>
</evidence>
<name>A0A369CK48_9GAMM</name>
<dbReference type="AlphaFoldDB" id="A0A369CK48"/>
<comment type="subcellular location">
    <subcellularLocation>
        <location evidence="8">Cell membrane</location>
        <topology evidence="8">Peripheral membrane protein</topology>
    </subcellularLocation>
    <subcellularLocation>
        <location evidence="1">Membrane</location>
    </subcellularLocation>
</comment>
<evidence type="ECO:0000256" key="7">
    <source>
        <dbReference type="ARBA" id="ARBA00023310"/>
    </source>
</evidence>
<comment type="function">
    <text evidence="8">F(1)F(0) ATP synthase produces ATP from ADP in the presence of a proton or sodium gradient. F-type ATPases consist of two structural domains, F(1) containing the extramembraneous catalytic core and F(0) containing the membrane proton channel, linked together by a central stalk and a peripheral stalk. During catalysis, ATP synthesis in the catalytic domain of F(1) is coupled via a rotary mechanism of the central stalk subunits to proton translocation.</text>
</comment>
<dbReference type="Pfam" id="PF00213">
    <property type="entry name" value="OSCP"/>
    <property type="match status" value="1"/>
</dbReference>
<dbReference type="InterPro" id="IPR000711">
    <property type="entry name" value="ATPase_OSCP/dsu"/>
</dbReference>
<keyword evidence="4 8" id="KW-0406">Ion transport</keyword>
<evidence type="ECO:0000256" key="8">
    <source>
        <dbReference type="HAMAP-Rule" id="MF_01416"/>
    </source>
</evidence>
<keyword evidence="5 8" id="KW-0472">Membrane</keyword>
<comment type="similarity">
    <text evidence="8">Belongs to the ATPase delta chain family.</text>
</comment>
<dbReference type="Proteomes" id="UP000252707">
    <property type="component" value="Unassembled WGS sequence"/>
</dbReference>
<dbReference type="Gene3D" id="1.10.520.20">
    <property type="entry name" value="N-terminal domain of the delta subunit of the F1F0-ATP synthase"/>
    <property type="match status" value="1"/>
</dbReference>
<dbReference type="PROSITE" id="PS00389">
    <property type="entry name" value="ATPASE_DELTA"/>
    <property type="match status" value="1"/>
</dbReference>
<keyword evidence="6 8" id="KW-0139">CF(1)</keyword>
<sequence length="178" mass="19359">MAEKNTVARPYAVAAFRFAQKAGRLAEWSEMLAFAAVVVQDPGMLALERNPKGGPERASALLLELCGERLDANGMNFLRTLVENKRQGLLPEIAAQFEELKKEAESRVDVEVISAFPLQEAEQAQLAEALAKRFGKAVNLSSRVDEDLIGGVLVRVGDKVIDGSLRGRIEQLASQLGI</sequence>
<evidence type="ECO:0000256" key="6">
    <source>
        <dbReference type="ARBA" id="ARBA00023196"/>
    </source>
</evidence>
<keyword evidence="2 8" id="KW-0813">Transport</keyword>
<dbReference type="NCBIfam" id="NF004402">
    <property type="entry name" value="PRK05758.2-2"/>
    <property type="match status" value="1"/>
</dbReference>
<gene>
    <name evidence="8" type="primary">atpH</name>
    <name evidence="9" type="ORF">DFQ59_101115</name>
</gene>
<reference evidence="9 10" key="1">
    <citation type="submission" date="2018-07" db="EMBL/GenBank/DDBJ databases">
        <title>Genomic Encyclopedia of Type Strains, Phase IV (KMG-IV): sequencing the most valuable type-strain genomes for metagenomic binning, comparative biology and taxonomic classification.</title>
        <authorList>
            <person name="Goeker M."/>
        </authorList>
    </citation>
    <scope>NUCLEOTIDE SEQUENCE [LARGE SCALE GENOMIC DNA]</scope>
    <source>
        <strain evidence="9 10">DSM 26407</strain>
    </source>
</reference>
<keyword evidence="7 8" id="KW-0066">ATP synthesis</keyword>
<organism evidence="9 10">
    <name type="scientific">Thioalbus denitrificans</name>
    <dbReference type="NCBI Taxonomy" id="547122"/>
    <lineage>
        <taxon>Bacteria</taxon>
        <taxon>Pseudomonadati</taxon>
        <taxon>Pseudomonadota</taxon>
        <taxon>Gammaproteobacteria</taxon>
        <taxon>Chromatiales</taxon>
        <taxon>Ectothiorhodospiraceae</taxon>
        <taxon>Thioalbus</taxon>
    </lineage>
</organism>
<keyword evidence="8" id="KW-1003">Cell membrane</keyword>
<comment type="caution">
    <text evidence="9">The sequence shown here is derived from an EMBL/GenBank/DDBJ whole genome shotgun (WGS) entry which is preliminary data.</text>
</comment>
<dbReference type="EMBL" id="QPJY01000001">
    <property type="protein sequence ID" value="RCX32817.1"/>
    <property type="molecule type" value="Genomic_DNA"/>
</dbReference>
<dbReference type="PANTHER" id="PTHR11910">
    <property type="entry name" value="ATP SYNTHASE DELTA CHAIN"/>
    <property type="match status" value="1"/>
</dbReference>
<evidence type="ECO:0000256" key="5">
    <source>
        <dbReference type="ARBA" id="ARBA00023136"/>
    </source>
</evidence>
<evidence type="ECO:0000313" key="10">
    <source>
        <dbReference type="Proteomes" id="UP000252707"/>
    </source>
</evidence>
<evidence type="ECO:0000256" key="3">
    <source>
        <dbReference type="ARBA" id="ARBA00022781"/>
    </source>
</evidence>
<dbReference type="GO" id="GO:0005886">
    <property type="term" value="C:plasma membrane"/>
    <property type="evidence" value="ECO:0007669"/>
    <property type="project" value="UniProtKB-SubCell"/>
</dbReference>
<protein>
    <recommendedName>
        <fullName evidence="8">ATP synthase subunit delta</fullName>
    </recommendedName>
    <alternativeName>
        <fullName evidence="8">ATP synthase F(1) sector subunit delta</fullName>
    </alternativeName>
    <alternativeName>
        <fullName evidence="8">F-type ATPase subunit delta</fullName>
        <shortName evidence="8">F-ATPase subunit delta</shortName>
    </alternativeName>
</protein>
<dbReference type="RefSeq" id="WP_114277721.1">
    <property type="nucleotide sequence ID" value="NZ_QPJY01000001.1"/>
</dbReference>
<dbReference type="SUPFAM" id="SSF47928">
    <property type="entry name" value="N-terminal domain of the delta subunit of the F1F0-ATP synthase"/>
    <property type="match status" value="1"/>
</dbReference>
<dbReference type="InterPro" id="IPR020781">
    <property type="entry name" value="ATPase_OSCP/d_CS"/>
</dbReference>
<dbReference type="GO" id="GO:0045259">
    <property type="term" value="C:proton-transporting ATP synthase complex"/>
    <property type="evidence" value="ECO:0007669"/>
    <property type="project" value="UniProtKB-KW"/>
</dbReference>
<evidence type="ECO:0000313" key="9">
    <source>
        <dbReference type="EMBL" id="RCX32817.1"/>
    </source>
</evidence>
<dbReference type="OrthoDB" id="9816221at2"/>
<dbReference type="InterPro" id="IPR026015">
    <property type="entry name" value="ATP_synth_OSCP/delta_N_sf"/>
</dbReference>
<keyword evidence="10" id="KW-1185">Reference proteome</keyword>
<dbReference type="NCBIfam" id="TIGR01145">
    <property type="entry name" value="ATP_synt_delta"/>
    <property type="match status" value="1"/>
</dbReference>
<keyword evidence="3 8" id="KW-0375">Hydrogen ion transport</keyword>
<proteinExistence type="inferred from homology"/>
<accession>A0A369CK48</accession>
<dbReference type="PRINTS" id="PR00125">
    <property type="entry name" value="ATPASEDELTA"/>
</dbReference>
<comment type="function">
    <text evidence="8">This protein is part of the stalk that links CF(0) to CF(1). It either transmits conformational changes from CF(0) to CF(1) or is implicated in proton conduction.</text>
</comment>